<comment type="caution">
    <text evidence="1">The sequence shown here is derived from an EMBL/GenBank/DDBJ whole genome shotgun (WGS) entry which is preliminary data.</text>
</comment>
<gene>
    <name evidence="1" type="ORF">FGO68_gene12536</name>
</gene>
<organism evidence="1 2">
    <name type="scientific">Halteria grandinella</name>
    <dbReference type="NCBI Taxonomy" id="5974"/>
    <lineage>
        <taxon>Eukaryota</taxon>
        <taxon>Sar</taxon>
        <taxon>Alveolata</taxon>
        <taxon>Ciliophora</taxon>
        <taxon>Intramacronucleata</taxon>
        <taxon>Spirotrichea</taxon>
        <taxon>Stichotrichia</taxon>
        <taxon>Sporadotrichida</taxon>
        <taxon>Halteriidae</taxon>
        <taxon>Halteria</taxon>
    </lineage>
</organism>
<accession>A0A8J8SY89</accession>
<protein>
    <submittedName>
        <fullName evidence="1">Uncharacterized protein</fullName>
    </submittedName>
</protein>
<dbReference type="Proteomes" id="UP000785679">
    <property type="component" value="Unassembled WGS sequence"/>
</dbReference>
<evidence type="ECO:0000313" key="1">
    <source>
        <dbReference type="EMBL" id="TNV74721.1"/>
    </source>
</evidence>
<name>A0A8J8SY89_HALGN</name>
<dbReference type="EMBL" id="RRYP01016687">
    <property type="protein sequence ID" value="TNV74721.1"/>
    <property type="molecule type" value="Genomic_DNA"/>
</dbReference>
<sequence>MEQQVQSHQHLAKMDIFLMSITLLQSQSLPQNLLNSNFKITLSAIASIMEYSQLKELDLTLRAILHSHTKCTYLKTTSLNFWQVQWGQLYHFHSISKMCRYKTTSFPISSLNKEVMLLWQLHKLRGHHSF</sequence>
<dbReference type="AlphaFoldDB" id="A0A8J8SY89"/>
<proteinExistence type="predicted"/>
<keyword evidence="2" id="KW-1185">Reference proteome</keyword>
<evidence type="ECO:0000313" key="2">
    <source>
        <dbReference type="Proteomes" id="UP000785679"/>
    </source>
</evidence>
<reference evidence="1" key="1">
    <citation type="submission" date="2019-06" db="EMBL/GenBank/DDBJ databases">
        <authorList>
            <person name="Zheng W."/>
        </authorList>
    </citation>
    <scope>NUCLEOTIDE SEQUENCE</scope>
    <source>
        <strain evidence="1">QDHG01</strain>
    </source>
</reference>